<evidence type="ECO:0000256" key="1">
    <source>
        <dbReference type="SAM" id="Phobius"/>
    </source>
</evidence>
<dbReference type="GeneTree" id="ENSGT00940000167556"/>
<reference evidence="2" key="3">
    <citation type="submission" date="2025-09" db="UniProtKB">
        <authorList>
            <consortium name="Ensembl"/>
        </authorList>
    </citation>
    <scope>IDENTIFICATION</scope>
</reference>
<name>A0A7N9IDM9_MACFA</name>
<protein>
    <submittedName>
        <fullName evidence="2">Uncharacterized protein</fullName>
    </submittedName>
</protein>
<keyword evidence="1" id="KW-1133">Transmembrane helix</keyword>
<dbReference type="Ensembl" id="ENSMFAT00000093361.1">
    <property type="protein sequence ID" value="ENSMFAP00000055274.1"/>
    <property type="gene ID" value="ENSMFAG00000058159.1"/>
</dbReference>
<dbReference type="AlphaFoldDB" id="A0A7N9IDM9"/>
<keyword evidence="1" id="KW-0472">Membrane</keyword>
<reference evidence="2" key="2">
    <citation type="submission" date="2025-08" db="UniProtKB">
        <authorList>
            <consortium name="Ensembl"/>
        </authorList>
    </citation>
    <scope>IDENTIFICATION</scope>
</reference>
<dbReference type="PANTHER" id="PTHR46254:SF7">
    <property type="entry name" value="PI4-KINASE N-TERMINAL DOMAIN-CONTAINING PROTEIN"/>
    <property type="match status" value="1"/>
</dbReference>
<sequence>HDQGHTVLRWQSWDSNSGILASESVFFITCAALSLFFFLSFFPFLSFFFFFFETESCSVAQVGVQWHDLGSLQPPSPGFKRFSRLSLPGSWDYRCLPPCQLIFVFLVEMRFYHVGPGWSRTPQVSAHLGLRKCWDNRCESRCLACSVLSKARALSHHTSTEP</sequence>
<proteinExistence type="predicted"/>
<accession>A0A7N9IDM9</accession>
<keyword evidence="1" id="KW-0812">Transmembrane</keyword>
<evidence type="ECO:0000313" key="3">
    <source>
        <dbReference type="Proteomes" id="UP000233100"/>
    </source>
</evidence>
<keyword evidence="3" id="KW-1185">Reference proteome</keyword>
<reference evidence="2 3" key="1">
    <citation type="submission" date="2013-03" db="EMBL/GenBank/DDBJ databases">
        <authorList>
            <person name="Warren W."/>
            <person name="Wilson R.K."/>
        </authorList>
    </citation>
    <scope>NUCLEOTIDE SEQUENCE</scope>
</reference>
<feature type="transmembrane region" description="Helical" evidence="1">
    <location>
        <begin position="25"/>
        <end position="52"/>
    </location>
</feature>
<dbReference type="Proteomes" id="UP000233100">
    <property type="component" value="Chromosome 1"/>
</dbReference>
<evidence type="ECO:0000313" key="2">
    <source>
        <dbReference type="Ensembl" id="ENSMFAP00000055274.1"/>
    </source>
</evidence>
<organism evidence="2 3">
    <name type="scientific">Macaca fascicularis</name>
    <name type="common">Crab-eating macaque</name>
    <name type="synonym">Cynomolgus monkey</name>
    <dbReference type="NCBI Taxonomy" id="9541"/>
    <lineage>
        <taxon>Eukaryota</taxon>
        <taxon>Metazoa</taxon>
        <taxon>Chordata</taxon>
        <taxon>Craniata</taxon>
        <taxon>Vertebrata</taxon>
        <taxon>Euteleostomi</taxon>
        <taxon>Mammalia</taxon>
        <taxon>Eutheria</taxon>
        <taxon>Euarchontoglires</taxon>
        <taxon>Primates</taxon>
        <taxon>Haplorrhini</taxon>
        <taxon>Catarrhini</taxon>
        <taxon>Cercopithecidae</taxon>
        <taxon>Cercopithecinae</taxon>
        <taxon>Macaca</taxon>
    </lineage>
</organism>
<dbReference type="PANTHER" id="PTHR46254">
    <property type="entry name" value="PROTEIN GVQW1-RELATED"/>
    <property type="match status" value="1"/>
</dbReference>